<sequence>MKKWVVFFFIISSISYGDQLSDMKKKMGDIEKGIKKSSKEIKVIGQNRELIKKQISDLENELKKIESEKKELLIKISSLSKKIDYSKRNLNFSSEELKIKNREYNAKLEAWNRVKKNKTEKDYVQSKKRNFKELLYADLETLEHIRVVQKDIDLVKNDIEKDRREQTRLKNILAQKERQGERKKREKDTLIAQLNKKEIYHKKNISTLEIKKKNIAKEIDRIIIERARKVKNIDISTAKSKIGKMKKPLNGRYAVTFGQKKQGNVTSSGIEIASSLGSRVKSAASGKVIYAGKFQGLGKVVMVDYGYNMIGIYGNLISHYVKVGSIVKKGQDIGILGMSTDGKPSLYYELRFNLKAINPLLMF</sequence>
<accession>E3H829</accession>
<dbReference type="Proteomes" id="UP000006875">
    <property type="component" value="Chromosome"/>
</dbReference>
<dbReference type="EMBL" id="CP002281">
    <property type="protein sequence ID" value="ADO83260.1"/>
    <property type="molecule type" value="Genomic_DNA"/>
</dbReference>
<evidence type="ECO:0000259" key="3">
    <source>
        <dbReference type="Pfam" id="PF01551"/>
    </source>
</evidence>
<dbReference type="HOGENOM" id="CLU_684677_0_0_0"/>
<feature type="coiled-coil region" evidence="2">
    <location>
        <begin position="159"/>
        <end position="193"/>
    </location>
</feature>
<dbReference type="SUPFAM" id="SSF51261">
    <property type="entry name" value="Duplicated hybrid motif"/>
    <property type="match status" value="1"/>
</dbReference>
<dbReference type="CDD" id="cd12797">
    <property type="entry name" value="M23_peptidase"/>
    <property type="match status" value="1"/>
</dbReference>
<dbReference type="InterPro" id="IPR050570">
    <property type="entry name" value="Cell_wall_metabolism_enzyme"/>
</dbReference>
<keyword evidence="5" id="KW-1185">Reference proteome</keyword>
<dbReference type="InterPro" id="IPR016047">
    <property type="entry name" value="M23ase_b-sheet_dom"/>
</dbReference>
<dbReference type="PANTHER" id="PTHR21666:SF289">
    <property type="entry name" value="L-ALA--D-GLU ENDOPEPTIDASE"/>
    <property type="match status" value="1"/>
</dbReference>
<dbReference type="STRING" id="572544.Ilyop_1480"/>
<gene>
    <name evidence="4" type="ordered locus">Ilyop_1480</name>
</gene>
<feature type="domain" description="M23ase beta-sheet core" evidence="3">
    <location>
        <begin position="267"/>
        <end position="359"/>
    </location>
</feature>
<dbReference type="PANTHER" id="PTHR21666">
    <property type="entry name" value="PEPTIDASE-RELATED"/>
    <property type="match status" value="1"/>
</dbReference>
<dbReference type="GO" id="GO:0004222">
    <property type="term" value="F:metalloendopeptidase activity"/>
    <property type="evidence" value="ECO:0007669"/>
    <property type="project" value="TreeGrafter"/>
</dbReference>
<evidence type="ECO:0000313" key="4">
    <source>
        <dbReference type="EMBL" id="ADO83260.1"/>
    </source>
</evidence>
<evidence type="ECO:0000313" key="5">
    <source>
        <dbReference type="Proteomes" id="UP000006875"/>
    </source>
</evidence>
<dbReference type="RefSeq" id="WP_013387927.1">
    <property type="nucleotide sequence ID" value="NC_014632.1"/>
</dbReference>
<dbReference type="eggNOG" id="COG4942">
    <property type="taxonomic scope" value="Bacteria"/>
</dbReference>
<keyword evidence="1" id="KW-0732">Signal</keyword>
<feature type="coiled-coil region" evidence="2">
    <location>
        <begin position="41"/>
        <end position="121"/>
    </location>
</feature>
<reference evidence="4 5" key="1">
    <citation type="journal article" date="2010" name="Stand. Genomic Sci.">
        <title>Complete genome sequence of Ilyobacter polytropus type strain (CuHbu1).</title>
        <authorList>
            <person name="Sikorski J."/>
            <person name="Chertkov O."/>
            <person name="Lapidus A."/>
            <person name="Nolan M."/>
            <person name="Lucas S."/>
            <person name="Del Rio T.G."/>
            <person name="Tice H."/>
            <person name="Cheng J.F."/>
            <person name="Tapia R."/>
            <person name="Han C."/>
            <person name="Goodwin L."/>
            <person name="Pitluck S."/>
            <person name="Liolios K."/>
            <person name="Ivanova N."/>
            <person name="Mavromatis K."/>
            <person name="Mikhailova N."/>
            <person name="Pati A."/>
            <person name="Chen A."/>
            <person name="Palaniappan K."/>
            <person name="Land M."/>
            <person name="Hauser L."/>
            <person name="Chang Y.J."/>
            <person name="Jeffries C.D."/>
            <person name="Brambilla E."/>
            <person name="Yasawong M."/>
            <person name="Rohde M."/>
            <person name="Pukall R."/>
            <person name="Spring S."/>
            <person name="Goker M."/>
            <person name="Woyke T."/>
            <person name="Bristow J."/>
            <person name="Eisen J.A."/>
            <person name="Markowitz V."/>
            <person name="Hugenholtz P."/>
            <person name="Kyrpides N.C."/>
            <person name="Klenk H.P."/>
        </authorList>
    </citation>
    <scope>NUCLEOTIDE SEQUENCE [LARGE SCALE GENOMIC DNA]</scope>
    <source>
        <strain evidence="5">ATCC 51220 / DSM 2926 / LMG 16218 / CuHBu1</strain>
    </source>
</reference>
<keyword evidence="2" id="KW-0175">Coiled coil</keyword>
<evidence type="ECO:0000256" key="1">
    <source>
        <dbReference type="ARBA" id="ARBA00022729"/>
    </source>
</evidence>
<dbReference type="KEGG" id="ipo:Ilyop_1480"/>
<proteinExistence type="predicted"/>
<dbReference type="AlphaFoldDB" id="E3H829"/>
<dbReference type="Gene3D" id="2.70.70.10">
    <property type="entry name" value="Glucose Permease (Domain IIA)"/>
    <property type="match status" value="1"/>
</dbReference>
<evidence type="ECO:0000256" key="2">
    <source>
        <dbReference type="SAM" id="Coils"/>
    </source>
</evidence>
<protein>
    <submittedName>
        <fullName evidence="4">Peptidase M23</fullName>
    </submittedName>
</protein>
<dbReference type="Pfam" id="PF01551">
    <property type="entry name" value="Peptidase_M23"/>
    <property type="match status" value="1"/>
</dbReference>
<dbReference type="InterPro" id="IPR011055">
    <property type="entry name" value="Dup_hybrid_motif"/>
</dbReference>
<dbReference type="OrthoDB" id="86386at2"/>
<organism evidence="4 5">
    <name type="scientific">Ilyobacter polytropus (strain ATCC 51220 / DSM 2926 / LMG 16218 / CuHBu1)</name>
    <dbReference type="NCBI Taxonomy" id="572544"/>
    <lineage>
        <taxon>Bacteria</taxon>
        <taxon>Fusobacteriati</taxon>
        <taxon>Fusobacteriota</taxon>
        <taxon>Fusobacteriia</taxon>
        <taxon>Fusobacteriales</taxon>
        <taxon>Fusobacteriaceae</taxon>
        <taxon>Ilyobacter</taxon>
    </lineage>
</organism>
<name>E3H829_ILYPC</name>